<reference evidence="4" key="1">
    <citation type="submission" date="2021-03" db="EMBL/GenBank/DDBJ databases">
        <title>Genome of Cognatishimia sp. F0-27.</title>
        <authorList>
            <person name="Ping X."/>
        </authorList>
    </citation>
    <scope>NUCLEOTIDE SEQUENCE [LARGE SCALE GENOMIC DNA]</scope>
    <source>
        <strain evidence="4">E313</strain>
    </source>
</reference>
<feature type="domain" description="YdbS-like PH" evidence="2">
    <location>
        <begin position="88"/>
        <end position="155"/>
    </location>
</feature>
<comment type="caution">
    <text evidence="3">The sequence shown here is derived from an EMBL/GenBank/DDBJ whole genome shotgun (WGS) entry which is preliminary data.</text>
</comment>
<organism evidence="3 4">
    <name type="scientific">Winogradskyella immobilis</name>
    <dbReference type="NCBI Taxonomy" id="2816852"/>
    <lineage>
        <taxon>Bacteria</taxon>
        <taxon>Pseudomonadati</taxon>
        <taxon>Bacteroidota</taxon>
        <taxon>Flavobacteriia</taxon>
        <taxon>Flavobacteriales</taxon>
        <taxon>Flavobacteriaceae</taxon>
        <taxon>Winogradskyella</taxon>
    </lineage>
</organism>
<sequence>MFTNSQIDITTLPKLEDLKLEPISPKYFTIIIINVLVTYLSFIGALVVLKYFIEDDDGFHSVFWYIIVVLILASISQMIIYKLGFKKRKYALREKDIIYSSGYIVNNTTTLPLNRIQHLEITRSFMARRLGLATLKIYSAGESGGDIAIKGLPNAIAEKQYAHLTSVLNDRV</sequence>
<gene>
    <name evidence="3" type="ORF">J1C55_12170</name>
</gene>
<dbReference type="Proteomes" id="UP000778797">
    <property type="component" value="Unassembled WGS sequence"/>
</dbReference>
<evidence type="ECO:0000313" key="4">
    <source>
        <dbReference type="Proteomes" id="UP000778797"/>
    </source>
</evidence>
<keyword evidence="1" id="KW-1133">Transmembrane helix</keyword>
<evidence type="ECO:0000313" key="3">
    <source>
        <dbReference type="EMBL" id="MCC1485351.1"/>
    </source>
</evidence>
<reference evidence="4" key="2">
    <citation type="submission" date="2023-07" db="EMBL/GenBank/DDBJ databases">
        <title>Genome of Winogradskyella sp. E313.</title>
        <authorList>
            <person name="Zhou Y."/>
        </authorList>
    </citation>
    <scope>NUCLEOTIDE SEQUENCE [LARGE SCALE GENOMIC DNA]</scope>
    <source>
        <strain evidence="4">E313</strain>
    </source>
</reference>
<dbReference type="EMBL" id="JAFMPT010000020">
    <property type="protein sequence ID" value="MCC1485351.1"/>
    <property type="molecule type" value="Genomic_DNA"/>
</dbReference>
<dbReference type="PANTHER" id="PTHR34473:SF2">
    <property type="entry name" value="UPF0699 TRANSMEMBRANE PROTEIN YDBT"/>
    <property type="match status" value="1"/>
</dbReference>
<proteinExistence type="predicted"/>
<name>A0ABS8ER36_9FLAO</name>
<keyword evidence="1" id="KW-0472">Membrane</keyword>
<keyword evidence="4" id="KW-1185">Reference proteome</keyword>
<protein>
    <submittedName>
        <fullName evidence="3">PH domain-containing protein</fullName>
    </submittedName>
</protein>
<feature type="transmembrane region" description="Helical" evidence="1">
    <location>
        <begin position="27"/>
        <end position="51"/>
    </location>
</feature>
<accession>A0ABS8ER36</accession>
<evidence type="ECO:0000256" key="1">
    <source>
        <dbReference type="SAM" id="Phobius"/>
    </source>
</evidence>
<keyword evidence="1" id="KW-0812">Transmembrane</keyword>
<dbReference type="PANTHER" id="PTHR34473">
    <property type="entry name" value="UPF0699 TRANSMEMBRANE PROTEIN YDBS"/>
    <property type="match status" value="1"/>
</dbReference>
<dbReference type="Pfam" id="PF03703">
    <property type="entry name" value="bPH_2"/>
    <property type="match status" value="1"/>
</dbReference>
<dbReference type="InterPro" id="IPR005182">
    <property type="entry name" value="YdbS-like_PH"/>
</dbReference>
<feature type="transmembrane region" description="Helical" evidence="1">
    <location>
        <begin position="63"/>
        <end position="85"/>
    </location>
</feature>
<evidence type="ECO:0000259" key="2">
    <source>
        <dbReference type="Pfam" id="PF03703"/>
    </source>
</evidence>
<dbReference type="RefSeq" id="WP_227477843.1">
    <property type="nucleotide sequence ID" value="NZ_JAFMPT010000020.1"/>
</dbReference>